<dbReference type="InterPro" id="IPR051393">
    <property type="entry name" value="ABC_transporter_permease"/>
</dbReference>
<dbReference type="InterPro" id="IPR000515">
    <property type="entry name" value="MetI-like"/>
</dbReference>
<name>A0ABW2F8U5_9BACL</name>
<evidence type="ECO:0000256" key="5">
    <source>
        <dbReference type="ARBA" id="ARBA00022989"/>
    </source>
</evidence>
<evidence type="ECO:0000256" key="1">
    <source>
        <dbReference type="ARBA" id="ARBA00004651"/>
    </source>
</evidence>
<proteinExistence type="inferred from homology"/>
<evidence type="ECO:0000256" key="2">
    <source>
        <dbReference type="ARBA" id="ARBA00022448"/>
    </source>
</evidence>
<evidence type="ECO:0000313" key="9">
    <source>
        <dbReference type="EMBL" id="MFC7149631.1"/>
    </source>
</evidence>
<organism evidence="9 10">
    <name type="scientific">Cohnella cellulosilytica</name>
    <dbReference type="NCBI Taxonomy" id="986710"/>
    <lineage>
        <taxon>Bacteria</taxon>
        <taxon>Bacillati</taxon>
        <taxon>Bacillota</taxon>
        <taxon>Bacilli</taxon>
        <taxon>Bacillales</taxon>
        <taxon>Paenibacillaceae</taxon>
        <taxon>Cohnella</taxon>
    </lineage>
</organism>
<keyword evidence="10" id="KW-1185">Reference proteome</keyword>
<dbReference type="PANTHER" id="PTHR30193:SF37">
    <property type="entry name" value="INNER MEMBRANE ABC TRANSPORTER PERMEASE PROTEIN YCJO"/>
    <property type="match status" value="1"/>
</dbReference>
<dbReference type="CDD" id="cd06261">
    <property type="entry name" value="TM_PBP2"/>
    <property type="match status" value="1"/>
</dbReference>
<feature type="transmembrane region" description="Helical" evidence="7">
    <location>
        <begin position="194"/>
        <end position="217"/>
    </location>
</feature>
<keyword evidence="3" id="KW-1003">Cell membrane</keyword>
<evidence type="ECO:0000256" key="7">
    <source>
        <dbReference type="RuleBase" id="RU363032"/>
    </source>
</evidence>
<dbReference type="Proteomes" id="UP001596378">
    <property type="component" value="Unassembled WGS sequence"/>
</dbReference>
<evidence type="ECO:0000256" key="3">
    <source>
        <dbReference type="ARBA" id="ARBA00022475"/>
    </source>
</evidence>
<feature type="domain" description="ABC transmembrane type-1" evidence="8">
    <location>
        <begin position="1"/>
        <end position="211"/>
    </location>
</feature>
<sequence>MKNTFIFVAGTVPVSIAIALMMAVFVNKAFRGSGILRTFFFYPTVLPTIAAANIWLFIYTPNYGLLNMVLEKIGLSSFNWLGDPSTALASTMIMMIWKEAGYLMVFYLAGLQNIPKDMYEAAEVDGAKPSYMFFKITFPLLMPSTLFILIISTTHGFRMVDHLPIMTGGGPNNASNLLLYYIYETAFSSWNTGLAAALTLILAAILLALASVQFFGLDKKIHYN</sequence>
<keyword evidence="4 7" id="KW-0812">Transmembrane</keyword>
<dbReference type="PROSITE" id="PS50928">
    <property type="entry name" value="ABC_TM1"/>
    <property type="match status" value="1"/>
</dbReference>
<dbReference type="InterPro" id="IPR035906">
    <property type="entry name" value="MetI-like_sf"/>
</dbReference>
<protein>
    <submittedName>
        <fullName evidence="9">Carbohydrate ABC transporter permease</fullName>
    </submittedName>
</protein>
<comment type="similarity">
    <text evidence="7">Belongs to the binding-protein-dependent transport system permease family.</text>
</comment>
<feature type="transmembrane region" description="Helical" evidence="7">
    <location>
        <begin position="6"/>
        <end position="27"/>
    </location>
</feature>
<keyword evidence="6 7" id="KW-0472">Membrane</keyword>
<accession>A0ABW2F8U5</accession>
<dbReference type="SUPFAM" id="SSF161098">
    <property type="entry name" value="MetI-like"/>
    <property type="match status" value="1"/>
</dbReference>
<dbReference type="PANTHER" id="PTHR30193">
    <property type="entry name" value="ABC TRANSPORTER PERMEASE PROTEIN"/>
    <property type="match status" value="1"/>
</dbReference>
<dbReference type="RefSeq" id="WP_378051305.1">
    <property type="nucleotide sequence ID" value="NZ_JBHMDN010000034.1"/>
</dbReference>
<evidence type="ECO:0000256" key="6">
    <source>
        <dbReference type="ARBA" id="ARBA00023136"/>
    </source>
</evidence>
<feature type="transmembrane region" description="Helical" evidence="7">
    <location>
        <begin position="132"/>
        <end position="151"/>
    </location>
</feature>
<evidence type="ECO:0000256" key="4">
    <source>
        <dbReference type="ARBA" id="ARBA00022692"/>
    </source>
</evidence>
<comment type="caution">
    <text evidence="9">The sequence shown here is derived from an EMBL/GenBank/DDBJ whole genome shotgun (WGS) entry which is preliminary data.</text>
</comment>
<keyword evidence="5 7" id="KW-1133">Transmembrane helix</keyword>
<dbReference type="EMBL" id="JBHTAI010000007">
    <property type="protein sequence ID" value="MFC7149631.1"/>
    <property type="molecule type" value="Genomic_DNA"/>
</dbReference>
<gene>
    <name evidence="9" type="ORF">ACFQMJ_13925</name>
</gene>
<evidence type="ECO:0000259" key="8">
    <source>
        <dbReference type="PROSITE" id="PS50928"/>
    </source>
</evidence>
<evidence type="ECO:0000313" key="10">
    <source>
        <dbReference type="Proteomes" id="UP001596378"/>
    </source>
</evidence>
<reference evidence="10" key="1">
    <citation type="journal article" date="2019" name="Int. J. Syst. Evol. Microbiol.">
        <title>The Global Catalogue of Microorganisms (GCM) 10K type strain sequencing project: providing services to taxonomists for standard genome sequencing and annotation.</title>
        <authorList>
            <consortium name="The Broad Institute Genomics Platform"/>
            <consortium name="The Broad Institute Genome Sequencing Center for Infectious Disease"/>
            <person name="Wu L."/>
            <person name="Ma J."/>
        </authorList>
    </citation>
    <scope>NUCLEOTIDE SEQUENCE [LARGE SCALE GENOMIC DNA]</scope>
    <source>
        <strain evidence="10">KCTC 12907</strain>
    </source>
</reference>
<feature type="transmembrane region" description="Helical" evidence="7">
    <location>
        <begin position="39"/>
        <end position="58"/>
    </location>
</feature>
<comment type="subcellular location">
    <subcellularLocation>
        <location evidence="1 7">Cell membrane</location>
        <topology evidence="1 7">Multi-pass membrane protein</topology>
    </subcellularLocation>
</comment>
<keyword evidence="2 7" id="KW-0813">Transport</keyword>
<feature type="transmembrane region" description="Helical" evidence="7">
    <location>
        <begin position="87"/>
        <end position="111"/>
    </location>
</feature>
<dbReference type="Gene3D" id="1.10.3720.10">
    <property type="entry name" value="MetI-like"/>
    <property type="match status" value="1"/>
</dbReference>
<dbReference type="Pfam" id="PF00528">
    <property type="entry name" value="BPD_transp_1"/>
    <property type="match status" value="1"/>
</dbReference>